<keyword evidence="2" id="KW-0812">Transmembrane</keyword>
<feature type="compositionally biased region" description="Basic and acidic residues" evidence="1">
    <location>
        <begin position="246"/>
        <end position="272"/>
    </location>
</feature>
<feature type="region of interest" description="Disordered" evidence="1">
    <location>
        <begin position="184"/>
        <end position="309"/>
    </location>
</feature>
<reference evidence="3 4" key="2">
    <citation type="submission" date="2018-11" db="EMBL/GenBank/DDBJ databases">
        <authorList>
            <consortium name="Pathogen Informatics"/>
        </authorList>
    </citation>
    <scope>NUCLEOTIDE SEQUENCE [LARGE SCALE GENOMIC DNA]</scope>
</reference>
<evidence type="ECO:0000256" key="1">
    <source>
        <dbReference type="SAM" id="MobiDB-lite"/>
    </source>
</evidence>
<evidence type="ECO:0000313" key="3">
    <source>
        <dbReference type="EMBL" id="VDM97989.1"/>
    </source>
</evidence>
<feature type="compositionally biased region" description="Basic and acidic residues" evidence="1">
    <location>
        <begin position="213"/>
        <end position="229"/>
    </location>
</feature>
<name>A0A0N5CPN3_THECL</name>
<dbReference type="WBParaSite" id="TCLT_0000218101-mRNA-1">
    <property type="protein sequence ID" value="TCLT_0000218101-mRNA-1"/>
    <property type="gene ID" value="TCLT_0000218101"/>
</dbReference>
<dbReference type="Proteomes" id="UP000276776">
    <property type="component" value="Unassembled WGS sequence"/>
</dbReference>
<evidence type="ECO:0000313" key="5">
    <source>
        <dbReference type="WBParaSite" id="TCLT_0000218101-mRNA-1"/>
    </source>
</evidence>
<reference evidence="5" key="1">
    <citation type="submission" date="2017-02" db="UniProtKB">
        <authorList>
            <consortium name="WormBaseParasite"/>
        </authorList>
    </citation>
    <scope>IDENTIFICATION</scope>
</reference>
<keyword evidence="4" id="KW-1185">Reference proteome</keyword>
<keyword evidence="2" id="KW-1133">Transmembrane helix</keyword>
<keyword evidence="2" id="KW-0472">Membrane</keyword>
<organism evidence="5">
    <name type="scientific">Thelazia callipaeda</name>
    <name type="common">Oriental eyeworm</name>
    <name type="synonym">Parasitic nematode</name>
    <dbReference type="NCBI Taxonomy" id="103827"/>
    <lineage>
        <taxon>Eukaryota</taxon>
        <taxon>Metazoa</taxon>
        <taxon>Ecdysozoa</taxon>
        <taxon>Nematoda</taxon>
        <taxon>Chromadorea</taxon>
        <taxon>Rhabditida</taxon>
        <taxon>Spirurina</taxon>
        <taxon>Spiruromorpha</taxon>
        <taxon>Thelazioidea</taxon>
        <taxon>Thelaziidae</taxon>
        <taxon>Thelazia</taxon>
    </lineage>
</organism>
<dbReference type="OrthoDB" id="5877342at2759"/>
<feature type="compositionally biased region" description="Basic and acidic residues" evidence="1">
    <location>
        <begin position="185"/>
        <end position="197"/>
    </location>
</feature>
<feature type="transmembrane region" description="Helical" evidence="2">
    <location>
        <begin position="102"/>
        <end position="120"/>
    </location>
</feature>
<accession>A0A0N5CPN3</accession>
<dbReference type="AlphaFoldDB" id="A0A0N5CPN3"/>
<protein>
    <submittedName>
        <fullName evidence="3 5">Uncharacterized protein</fullName>
    </submittedName>
</protein>
<gene>
    <name evidence="3" type="ORF">TCLT_LOCUS2182</name>
</gene>
<dbReference type="EMBL" id="UYYF01000393">
    <property type="protein sequence ID" value="VDM97989.1"/>
    <property type="molecule type" value="Genomic_DNA"/>
</dbReference>
<proteinExistence type="predicted"/>
<evidence type="ECO:0000313" key="4">
    <source>
        <dbReference type="Proteomes" id="UP000276776"/>
    </source>
</evidence>
<evidence type="ECO:0000256" key="2">
    <source>
        <dbReference type="SAM" id="Phobius"/>
    </source>
</evidence>
<sequence>MYMGLFGVRKACSICLKYIEYKADEKNTGGNQNLSVIGVSGVKDNKKSADVTVDNCECVFSNSNTRKLPRFYNYKCAYFIDVVMNGKQFDLFQSLSTHYLKLTRVTMAVSLILIASIVLCSKKKKAHRRKAKNKSNIVVAAFVDQKNGKESWSRRYHYVTRYHIKQDSNSMRCVPQLQHQNANNLDEHGERMPESNKKSLYPRVKEPTISAKLKREEALEEDRVKKTKEGFYQSHSDEDDTLEPIKSLKDEETDPEDKSKSVTVTKSEDAKTTSKRSNKEKKLLNNSASRKNKTSCRENFKNHQNNSKV</sequence>